<protein>
    <recommendedName>
        <fullName evidence="3">Cleavage induced protein</fullName>
    </recommendedName>
</protein>
<dbReference type="EMBL" id="JH159152">
    <property type="protein sequence ID" value="EGZ24637.1"/>
    <property type="molecule type" value="Genomic_DNA"/>
</dbReference>
<evidence type="ECO:0008006" key="3">
    <source>
        <dbReference type="Google" id="ProtNLM"/>
    </source>
</evidence>
<dbReference type="InterPro" id="IPR052055">
    <property type="entry name" value="Hepadnavirus_pol/RT"/>
</dbReference>
<sequence length="609" mass="68240">MPHSITRNNKVSYLLDRNKQAVYSDFIRRAGLQLPEFVRLHRGESIQDSRPNKALEDLSHLHAWEKYRYRDRWSRIAQHGVVPEWRATFKAQSKAPPNHGSATRALNIIIKHLRAGQDTNRYLILDIDLLLALEGVTCSPFGAVQKGEVDLEIDARIIHDLSYPPGESVNDNTVPDDEVDVSYDGAEALVNRILDVAEVFPTLQRMMTDDVNGAFRNIQMSADHVGCFAGTIPELGVLVVDLCCPFGWRNSPSSYWIAGAAISHLYSSSAPQWPLQPKEATDNFDAKTWCDDHTAIEPNGKALGLEWDLPAGTVSMPREKVFMALNRLRTTRSRVKTTKTELQKLLGSLRHVATCIRTAIPFFQRIAALARSAPRHGGVVVSREAKDDMCWIEVILRIGRLNGIPLARFTRRHEPDFHIHMDASDQGLCALFPAQKQYLQVRFTDDELTLIRHCNDTGDSDFCINVRELMSAVFASIVWGPAWKHIQGDNDTHVKFWNDNTSAASRNSFAQLLLRVLGICEVQHGFYSTASHVAGVDNEIADAGSRVWESPSLARRFANLCCGWTCVQIPTGYRNLSLLWERCYAQERSLNHLGSTILEPGSNGPRGAA</sequence>
<dbReference type="AlphaFoldDB" id="G4Z080"/>
<reference evidence="1 2" key="1">
    <citation type="journal article" date="2006" name="Science">
        <title>Phytophthora genome sequences uncover evolutionary origins and mechanisms of pathogenesis.</title>
        <authorList>
            <person name="Tyler B.M."/>
            <person name="Tripathy S."/>
            <person name="Zhang X."/>
            <person name="Dehal P."/>
            <person name="Jiang R.H."/>
            <person name="Aerts A."/>
            <person name="Arredondo F.D."/>
            <person name="Baxter L."/>
            <person name="Bensasson D."/>
            <person name="Beynon J.L."/>
            <person name="Chapman J."/>
            <person name="Damasceno C.M."/>
            <person name="Dorrance A.E."/>
            <person name="Dou D."/>
            <person name="Dickerman A.W."/>
            <person name="Dubchak I.L."/>
            <person name="Garbelotto M."/>
            <person name="Gijzen M."/>
            <person name="Gordon S.G."/>
            <person name="Govers F."/>
            <person name="Grunwald N.J."/>
            <person name="Huang W."/>
            <person name="Ivors K.L."/>
            <person name="Jones R.W."/>
            <person name="Kamoun S."/>
            <person name="Krampis K."/>
            <person name="Lamour K.H."/>
            <person name="Lee M.K."/>
            <person name="McDonald W.H."/>
            <person name="Medina M."/>
            <person name="Meijer H.J."/>
            <person name="Nordberg E.K."/>
            <person name="Maclean D.J."/>
            <person name="Ospina-Giraldo M.D."/>
            <person name="Morris P.F."/>
            <person name="Phuntumart V."/>
            <person name="Putnam N.H."/>
            <person name="Rash S."/>
            <person name="Rose J.K."/>
            <person name="Sakihama Y."/>
            <person name="Salamov A.A."/>
            <person name="Savidor A."/>
            <person name="Scheuring C.F."/>
            <person name="Smith B.M."/>
            <person name="Sobral B.W."/>
            <person name="Terry A."/>
            <person name="Torto-Alalibo T.A."/>
            <person name="Win J."/>
            <person name="Xu Z."/>
            <person name="Zhang H."/>
            <person name="Grigoriev I.V."/>
            <person name="Rokhsar D.S."/>
            <person name="Boore J.L."/>
        </authorList>
    </citation>
    <scope>NUCLEOTIDE SEQUENCE [LARGE SCALE GENOMIC DNA]</scope>
    <source>
        <strain evidence="1 2">P6497</strain>
    </source>
</reference>
<dbReference type="InterPro" id="IPR043502">
    <property type="entry name" value="DNA/RNA_pol_sf"/>
</dbReference>
<dbReference type="Proteomes" id="UP000002640">
    <property type="component" value="Unassembled WGS sequence"/>
</dbReference>
<proteinExistence type="predicted"/>
<evidence type="ECO:0000313" key="1">
    <source>
        <dbReference type="EMBL" id="EGZ24637.1"/>
    </source>
</evidence>
<dbReference type="SUPFAM" id="SSF56672">
    <property type="entry name" value="DNA/RNA polymerases"/>
    <property type="match status" value="1"/>
</dbReference>
<gene>
    <name evidence="1" type="ORF">PHYSODRAFT_484312</name>
</gene>
<dbReference type="RefSeq" id="XP_009519925.1">
    <property type="nucleotide sequence ID" value="XM_009521630.1"/>
</dbReference>
<evidence type="ECO:0000313" key="2">
    <source>
        <dbReference type="Proteomes" id="UP000002640"/>
    </source>
</evidence>
<dbReference type="InParanoid" id="G4Z080"/>
<dbReference type="PANTHER" id="PTHR33050">
    <property type="entry name" value="REVERSE TRANSCRIPTASE DOMAIN-CONTAINING PROTEIN"/>
    <property type="match status" value="1"/>
</dbReference>
<dbReference type="GeneID" id="20655735"/>
<organism evidence="1 2">
    <name type="scientific">Phytophthora sojae (strain P6497)</name>
    <name type="common">Soybean stem and root rot agent</name>
    <name type="synonym">Phytophthora megasperma f. sp. glycines</name>
    <dbReference type="NCBI Taxonomy" id="1094619"/>
    <lineage>
        <taxon>Eukaryota</taxon>
        <taxon>Sar</taxon>
        <taxon>Stramenopiles</taxon>
        <taxon>Oomycota</taxon>
        <taxon>Peronosporomycetes</taxon>
        <taxon>Peronosporales</taxon>
        <taxon>Peronosporaceae</taxon>
        <taxon>Phytophthora</taxon>
    </lineage>
</organism>
<dbReference type="KEGG" id="psoj:PHYSODRAFT_484312"/>
<name>G4Z080_PHYSP</name>
<accession>G4Z080</accession>
<dbReference type="PANTHER" id="PTHR33050:SF7">
    <property type="entry name" value="RIBONUCLEASE H"/>
    <property type="match status" value="1"/>
</dbReference>
<keyword evidence="2" id="KW-1185">Reference proteome</keyword>